<reference evidence="2" key="2">
    <citation type="submission" date="2023-06" db="EMBL/GenBank/DDBJ databases">
        <authorList>
            <consortium name="Lawrence Berkeley National Laboratory"/>
            <person name="Haridas S."/>
            <person name="Hensen N."/>
            <person name="Bonometti L."/>
            <person name="Westerberg I."/>
            <person name="Brannstrom I.O."/>
            <person name="Guillou S."/>
            <person name="Cros-Aarteil S."/>
            <person name="Calhoun S."/>
            <person name="Kuo A."/>
            <person name="Mondo S."/>
            <person name="Pangilinan J."/>
            <person name="Riley R."/>
            <person name="Labutti K."/>
            <person name="Andreopoulos B."/>
            <person name="Lipzen A."/>
            <person name="Chen C."/>
            <person name="Yanf M."/>
            <person name="Daum C."/>
            <person name="Ng V."/>
            <person name="Clum A."/>
            <person name="Steindorff A."/>
            <person name="Ohm R."/>
            <person name="Martin F."/>
            <person name="Silar P."/>
            <person name="Natvig D."/>
            <person name="Lalanne C."/>
            <person name="Gautier V."/>
            <person name="Ament-Velasquez S.L."/>
            <person name="Kruys A."/>
            <person name="Hutchinson M.I."/>
            <person name="Powell A.J."/>
            <person name="Barry K."/>
            <person name="Miller A.N."/>
            <person name="Grigoriev I.V."/>
            <person name="Debuchy R."/>
            <person name="Gladieux P."/>
            <person name="Thoren M.H."/>
            <person name="Johannesson H."/>
        </authorList>
    </citation>
    <scope>NUCLEOTIDE SEQUENCE</scope>
    <source>
        <strain evidence="2">CBS 168.71</strain>
    </source>
</reference>
<organism evidence="2 3">
    <name type="scientific">Chaetomium fimeti</name>
    <dbReference type="NCBI Taxonomy" id="1854472"/>
    <lineage>
        <taxon>Eukaryota</taxon>
        <taxon>Fungi</taxon>
        <taxon>Dikarya</taxon>
        <taxon>Ascomycota</taxon>
        <taxon>Pezizomycotina</taxon>
        <taxon>Sordariomycetes</taxon>
        <taxon>Sordariomycetidae</taxon>
        <taxon>Sordariales</taxon>
        <taxon>Chaetomiaceae</taxon>
        <taxon>Chaetomium</taxon>
    </lineage>
</organism>
<comment type="caution">
    <text evidence="2">The sequence shown here is derived from an EMBL/GenBank/DDBJ whole genome shotgun (WGS) entry which is preliminary data.</text>
</comment>
<dbReference type="RefSeq" id="XP_062657373.1">
    <property type="nucleotide sequence ID" value="XM_062803986.1"/>
</dbReference>
<keyword evidence="3" id="KW-1185">Reference proteome</keyword>
<feature type="transmembrane region" description="Helical" evidence="1">
    <location>
        <begin position="76"/>
        <end position="96"/>
    </location>
</feature>
<gene>
    <name evidence="2" type="ORF">B0H64DRAFT_398842</name>
</gene>
<protein>
    <submittedName>
        <fullName evidence="2">Uncharacterized protein</fullName>
    </submittedName>
</protein>
<sequence length="172" mass="20178">MSTNNGSLDEFTSKPIFWVLGFLTIVSYIVTIRNEIAVNRYRATLISYDAETIMILAFFSNIRWLIPYTTSRPRKLLFAFLYLGVFGMHVLMLRWVGITGWRWIIKVTFDFWPAQGHWLRQLEDYFDFLVLTLILFFIVVSAVCLGVVMACFQLTCVYELITYEPDVGRKEK</sequence>
<name>A0AAE0HC52_9PEZI</name>
<proteinExistence type="predicted"/>
<dbReference type="Proteomes" id="UP001278766">
    <property type="component" value="Unassembled WGS sequence"/>
</dbReference>
<feature type="transmembrane region" description="Helical" evidence="1">
    <location>
        <begin position="128"/>
        <end position="150"/>
    </location>
</feature>
<accession>A0AAE0HC52</accession>
<reference evidence="2" key="1">
    <citation type="journal article" date="2023" name="Mol. Phylogenet. Evol.">
        <title>Genome-scale phylogeny and comparative genomics of the fungal order Sordariales.</title>
        <authorList>
            <person name="Hensen N."/>
            <person name="Bonometti L."/>
            <person name="Westerberg I."/>
            <person name="Brannstrom I.O."/>
            <person name="Guillou S."/>
            <person name="Cros-Aarteil S."/>
            <person name="Calhoun S."/>
            <person name="Haridas S."/>
            <person name="Kuo A."/>
            <person name="Mondo S."/>
            <person name="Pangilinan J."/>
            <person name="Riley R."/>
            <person name="LaButti K."/>
            <person name="Andreopoulos B."/>
            <person name="Lipzen A."/>
            <person name="Chen C."/>
            <person name="Yan M."/>
            <person name="Daum C."/>
            <person name="Ng V."/>
            <person name="Clum A."/>
            <person name="Steindorff A."/>
            <person name="Ohm R.A."/>
            <person name="Martin F."/>
            <person name="Silar P."/>
            <person name="Natvig D.O."/>
            <person name="Lalanne C."/>
            <person name="Gautier V."/>
            <person name="Ament-Velasquez S.L."/>
            <person name="Kruys A."/>
            <person name="Hutchinson M.I."/>
            <person name="Powell A.J."/>
            <person name="Barry K."/>
            <person name="Miller A.N."/>
            <person name="Grigoriev I.V."/>
            <person name="Debuchy R."/>
            <person name="Gladieux P."/>
            <person name="Hiltunen Thoren M."/>
            <person name="Johannesson H."/>
        </authorList>
    </citation>
    <scope>NUCLEOTIDE SEQUENCE</scope>
    <source>
        <strain evidence="2">CBS 168.71</strain>
    </source>
</reference>
<dbReference type="AlphaFoldDB" id="A0AAE0HC52"/>
<evidence type="ECO:0000313" key="3">
    <source>
        <dbReference type="Proteomes" id="UP001278766"/>
    </source>
</evidence>
<evidence type="ECO:0000256" key="1">
    <source>
        <dbReference type="SAM" id="Phobius"/>
    </source>
</evidence>
<keyword evidence="1" id="KW-0812">Transmembrane</keyword>
<feature type="transmembrane region" description="Helical" evidence="1">
    <location>
        <begin position="45"/>
        <end position="64"/>
    </location>
</feature>
<keyword evidence="1" id="KW-1133">Transmembrane helix</keyword>
<keyword evidence="1" id="KW-0472">Membrane</keyword>
<feature type="transmembrane region" description="Helical" evidence="1">
    <location>
        <begin position="15"/>
        <end position="33"/>
    </location>
</feature>
<dbReference type="GeneID" id="87840934"/>
<dbReference type="EMBL" id="JAUEPN010000005">
    <property type="protein sequence ID" value="KAK3293859.1"/>
    <property type="molecule type" value="Genomic_DNA"/>
</dbReference>
<evidence type="ECO:0000313" key="2">
    <source>
        <dbReference type="EMBL" id="KAK3293859.1"/>
    </source>
</evidence>